<dbReference type="AlphaFoldDB" id="A0AA38CP26"/>
<accession>A0AA38CP26</accession>
<dbReference type="EMBL" id="JAHRHJ020000009">
    <property type="protein sequence ID" value="KAH9303287.1"/>
    <property type="molecule type" value="Genomic_DNA"/>
</dbReference>
<sequence length="701" mass="80217">MKGQDCDCGESSVVGKYPLDAHRAGLDSELEMSDGNLSSLWYRQEEAYARRNHYDFGFYGYQSRERIASSSSSLPFHGCGPLGDPIHIHGSTVNLYSADSMGDGVECSLKLPRDLKEGVNVGDPMLTCPVNPCKITPASQNAFTGRGEERFKYIVDSFGIPCASSSKGKEPLFASWMKETLSSPQSRTNLSMREFSLHAVMDEPWKRKHTGNGSLLPDKRRMTLNGNCSDFDDQWRERGRIGVGVSSYKNENMEPLFHYQGKLDRHSSHRFSGSDDRHDNMHQQLSEPWMSARSRGALDNTSSDYVTGYGWRDQRRVDESECRYLDQDFPRYSKTRRFCYDNSQEILASGLLRGGGSELMHTRHPETYPSQFNIDGCGGALGGTVNYYFTRFQERDMGDDQLRLDSMYNNYSRLDDYNKKRTFTDDSLHKVADGKSVYIHEHPSETWESRTSAGQCKRSGTDNDYHTSICEKEINGNGWREQRRIDSIYEKYPDAEPSRTLKVRPRHDSSSHRVSTPSPPIDNRSDYVHGHQSERSTFSNREHSPLKRNRHSAHYDRDSVEKFEKEKDSHDKNAGNNLEKPCNGQSTEHSALLNRSESNRQSELNENSEEFKQHVHTAYLRFSKLLNENSEQKKRYQVQGKSGSLVCIACGRHPKDFVDAHSLAMHTHDFQKADLLAEHRGLYKALCVFWEWNQDLPPDNT</sequence>
<protein>
    <submittedName>
        <fullName evidence="2">Uncharacterized protein</fullName>
    </submittedName>
</protein>
<feature type="region of interest" description="Disordered" evidence="1">
    <location>
        <begin position="496"/>
        <end position="591"/>
    </location>
</feature>
<dbReference type="PANTHER" id="PTHR46619">
    <property type="entry name" value="RNA RECOGNITION MOTIF XS DOMAIN PROTEIN-RELATED"/>
    <property type="match status" value="1"/>
</dbReference>
<feature type="compositionally biased region" description="Basic and acidic residues" evidence="1">
    <location>
        <begin position="553"/>
        <end position="573"/>
    </location>
</feature>
<dbReference type="PANTHER" id="PTHR46619:SF2">
    <property type="entry name" value="XS DOMAIN PROTEIN"/>
    <property type="match status" value="1"/>
</dbReference>
<evidence type="ECO:0000256" key="1">
    <source>
        <dbReference type="SAM" id="MobiDB-lite"/>
    </source>
</evidence>
<dbReference type="Proteomes" id="UP000824469">
    <property type="component" value="Unassembled WGS sequence"/>
</dbReference>
<evidence type="ECO:0000313" key="2">
    <source>
        <dbReference type="EMBL" id="KAH9303287.1"/>
    </source>
</evidence>
<feature type="non-terminal residue" evidence="2">
    <location>
        <position position="701"/>
    </location>
</feature>
<comment type="caution">
    <text evidence="2">The sequence shown here is derived from an EMBL/GenBank/DDBJ whole genome shotgun (WGS) entry which is preliminary data.</text>
</comment>
<evidence type="ECO:0000313" key="3">
    <source>
        <dbReference type="Proteomes" id="UP000824469"/>
    </source>
</evidence>
<feature type="compositionally biased region" description="Basic and acidic residues" evidence="1">
    <location>
        <begin position="523"/>
        <end position="545"/>
    </location>
</feature>
<keyword evidence="3" id="KW-1185">Reference proteome</keyword>
<gene>
    <name evidence="2" type="ORF">KI387_014870</name>
</gene>
<reference evidence="2 3" key="1">
    <citation type="journal article" date="2021" name="Nat. Plants">
        <title>The Taxus genome provides insights into paclitaxel biosynthesis.</title>
        <authorList>
            <person name="Xiong X."/>
            <person name="Gou J."/>
            <person name="Liao Q."/>
            <person name="Li Y."/>
            <person name="Zhou Q."/>
            <person name="Bi G."/>
            <person name="Li C."/>
            <person name="Du R."/>
            <person name="Wang X."/>
            <person name="Sun T."/>
            <person name="Guo L."/>
            <person name="Liang H."/>
            <person name="Lu P."/>
            <person name="Wu Y."/>
            <person name="Zhang Z."/>
            <person name="Ro D.K."/>
            <person name="Shang Y."/>
            <person name="Huang S."/>
            <person name="Yan J."/>
        </authorList>
    </citation>
    <scope>NUCLEOTIDE SEQUENCE [LARGE SCALE GENOMIC DNA]</scope>
    <source>
        <strain evidence="2">Ta-2019</strain>
    </source>
</reference>
<dbReference type="OMA" id="CYYENES"/>
<name>A0AA38CP26_TAXCH</name>
<feature type="region of interest" description="Disordered" evidence="1">
    <location>
        <begin position="443"/>
        <end position="465"/>
    </location>
</feature>
<organism evidence="2 3">
    <name type="scientific">Taxus chinensis</name>
    <name type="common">Chinese yew</name>
    <name type="synonym">Taxus wallichiana var. chinensis</name>
    <dbReference type="NCBI Taxonomy" id="29808"/>
    <lineage>
        <taxon>Eukaryota</taxon>
        <taxon>Viridiplantae</taxon>
        <taxon>Streptophyta</taxon>
        <taxon>Embryophyta</taxon>
        <taxon>Tracheophyta</taxon>
        <taxon>Spermatophyta</taxon>
        <taxon>Pinopsida</taxon>
        <taxon>Pinidae</taxon>
        <taxon>Conifers II</taxon>
        <taxon>Cupressales</taxon>
        <taxon>Taxaceae</taxon>
        <taxon>Taxus</taxon>
    </lineage>
</organism>
<proteinExistence type="predicted"/>